<keyword evidence="7" id="KW-1278">Translocase</keyword>
<dbReference type="GO" id="GO:0034775">
    <property type="term" value="P:glutathione transmembrane transport"/>
    <property type="evidence" value="ECO:0007669"/>
    <property type="project" value="InterPro"/>
</dbReference>
<dbReference type="RefSeq" id="WP_017207150.1">
    <property type="nucleotide sequence ID" value="NZ_CM125927.1"/>
</dbReference>
<evidence type="ECO:0000256" key="6">
    <source>
        <dbReference type="ARBA" id="ARBA00022840"/>
    </source>
</evidence>
<keyword evidence="5" id="KW-0547">Nucleotide-binding</keyword>
<evidence type="ECO:0000256" key="7">
    <source>
        <dbReference type="ARBA" id="ARBA00022967"/>
    </source>
</evidence>
<dbReference type="Proteomes" id="UP000038487">
    <property type="component" value="Unassembled WGS sequence"/>
</dbReference>
<evidence type="ECO:0000256" key="3">
    <source>
        <dbReference type="ARBA" id="ARBA00022519"/>
    </source>
</evidence>
<keyword evidence="2" id="KW-0813">Transport</keyword>
<dbReference type="InterPro" id="IPR039421">
    <property type="entry name" value="Type_1_exporter"/>
</dbReference>
<dbReference type="InterPro" id="IPR011527">
    <property type="entry name" value="ABC1_TM_dom"/>
</dbReference>
<name>A0AB33TAX7_9MYCO</name>
<evidence type="ECO:0000259" key="13">
    <source>
        <dbReference type="PROSITE" id="PS50929"/>
    </source>
</evidence>
<evidence type="ECO:0000256" key="5">
    <source>
        <dbReference type="ARBA" id="ARBA00022741"/>
    </source>
</evidence>
<dbReference type="Gene3D" id="1.20.1560.10">
    <property type="entry name" value="ABC transporter type 1, transmembrane domain"/>
    <property type="match status" value="1"/>
</dbReference>
<feature type="domain" description="ABC transporter" evidence="12">
    <location>
        <begin position="319"/>
        <end position="548"/>
    </location>
</feature>
<dbReference type="PROSITE" id="PS50893">
    <property type="entry name" value="ABC_TRANSPORTER_2"/>
    <property type="match status" value="1"/>
</dbReference>
<accession>A0AB33TAX7</accession>
<dbReference type="PANTHER" id="PTHR24221">
    <property type="entry name" value="ATP-BINDING CASSETTE SUB-FAMILY B"/>
    <property type="match status" value="1"/>
</dbReference>
<evidence type="ECO:0000256" key="10">
    <source>
        <dbReference type="ARBA" id="ARBA00023455"/>
    </source>
</evidence>
<keyword evidence="3" id="KW-0997">Cell inner membrane</keyword>
<feature type="transmembrane region" description="Helical" evidence="11">
    <location>
        <begin position="21"/>
        <end position="47"/>
    </location>
</feature>
<dbReference type="Gene3D" id="3.40.50.300">
    <property type="entry name" value="P-loop containing nucleotide triphosphate hydrolases"/>
    <property type="match status" value="1"/>
</dbReference>
<dbReference type="GO" id="GO:0034040">
    <property type="term" value="F:ATPase-coupled lipid transmembrane transporter activity"/>
    <property type="evidence" value="ECO:0007669"/>
    <property type="project" value="TreeGrafter"/>
</dbReference>
<dbReference type="GO" id="GO:0140359">
    <property type="term" value="F:ABC-type transporter activity"/>
    <property type="evidence" value="ECO:0007669"/>
    <property type="project" value="InterPro"/>
</dbReference>
<evidence type="ECO:0000313" key="15">
    <source>
        <dbReference type="Proteomes" id="UP000038487"/>
    </source>
</evidence>
<dbReference type="AlphaFoldDB" id="A0AB33TAX7"/>
<dbReference type="SUPFAM" id="SSF90123">
    <property type="entry name" value="ABC transporter transmembrane region"/>
    <property type="match status" value="1"/>
</dbReference>
<dbReference type="SMART" id="SM00382">
    <property type="entry name" value="AAA"/>
    <property type="match status" value="1"/>
</dbReference>
<dbReference type="PROSITE" id="PS00211">
    <property type="entry name" value="ABC_TRANSPORTER_1"/>
    <property type="match status" value="1"/>
</dbReference>
<dbReference type="PROSITE" id="PS50929">
    <property type="entry name" value="ABC_TM1F"/>
    <property type="match status" value="1"/>
</dbReference>
<feature type="domain" description="ABC transmembrane type-1" evidence="13">
    <location>
        <begin position="23"/>
        <end position="280"/>
    </location>
</feature>
<organism evidence="14 15">
    <name type="scientific">Mycobacteroides abscessus</name>
    <dbReference type="NCBI Taxonomy" id="36809"/>
    <lineage>
        <taxon>Bacteria</taxon>
        <taxon>Bacillati</taxon>
        <taxon>Actinomycetota</taxon>
        <taxon>Actinomycetes</taxon>
        <taxon>Mycobacteriales</taxon>
        <taxon>Mycobacteriaceae</taxon>
        <taxon>Mycobacteroides</taxon>
    </lineage>
</organism>
<comment type="similarity">
    <text evidence="10">Belongs to the ABC transporter superfamily. Siderophore-Fe(3+) uptake transporter (SIUT) (TC 3.A.1.21) family.</text>
</comment>
<dbReference type="GO" id="GO:0005524">
    <property type="term" value="F:ATP binding"/>
    <property type="evidence" value="ECO:0007669"/>
    <property type="project" value="UniProtKB-KW"/>
</dbReference>
<evidence type="ECO:0000256" key="4">
    <source>
        <dbReference type="ARBA" id="ARBA00022692"/>
    </source>
</evidence>
<dbReference type="InterPro" id="IPR003439">
    <property type="entry name" value="ABC_transporter-like_ATP-bd"/>
</dbReference>
<comment type="caution">
    <text evidence="14">The sequence shown here is derived from an EMBL/GenBank/DDBJ whole genome shotgun (WGS) entry which is preliminary data.</text>
</comment>
<dbReference type="InterPro" id="IPR036640">
    <property type="entry name" value="ABC1_TM_sf"/>
</dbReference>
<dbReference type="EMBL" id="CSUW01000008">
    <property type="protein sequence ID" value="CPT47465.1"/>
    <property type="molecule type" value="Genomic_DNA"/>
</dbReference>
<gene>
    <name evidence="14" type="ORF">ERS075527_03558</name>
</gene>
<feature type="transmembrane region" description="Helical" evidence="11">
    <location>
        <begin position="237"/>
        <end position="263"/>
    </location>
</feature>
<dbReference type="GO" id="GO:0045454">
    <property type="term" value="P:cell redox homeostasis"/>
    <property type="evidence" value="ECO:0007669"/>
    <property type="project" value="InterPro"/>
</dbReference>
<keyword evidence="4 11" id="KW-0812">Transmembrane</keyword>
<evidence type="ECO:0000256" key="1">
    <source>
        <dbReference type="ARBA" id="ARBA00004429"/>
    </source>
</evidence>
<evidence type="ECO:0000256" key="2">
    <source>
        <dbReference type="ARBA" id="ARBA00022448"/>
    </source>
</evidence>
<dbReference type="SUPFAM" id="SSF52540">
    <property type="entry name" value="P-loop containing nucleoside triphosphate hydrolases"/>
    <property type="match status" value="1"/>
</dbReference>
<feature type="transmembrane region" description="Helical" evidence="11">
    <location>
        <begin position="135"/>
        <end position="155"/>
    </location>
</feature>
<dbReference type="InterPro" id="IPR017871">
    <property type="entry name" value="ABC_transporter-like_CS"/>
</dbReference>
<dbReference type="InterPro" id="IPR014223">
    <property type="entry name" value="ABC_CydC/D"/>
</dbReference>
<keyword evidence="8 11" id="KW-1133">Transmembrane helix</keyword>
<feature type="transmembrane region" description="Helical" evidence="11">
    <location>
        <begin position="275"/>
        <end position="300"/>
    </location>
</feature>
<dbReference type="PANTHER" id="PTHR24221:SF654">
    <property type="entry name" value="ATP-BINDING CASSETTE SUB-FAMILY B MEMBER 6"/>
    <property type="match status" value="1"/>
</dbReference>
<sequence>MPRNSNPLRHWLFALHVRPARLAMAVMFGVLALGSALGLAGLSAWLITRAWQMPPVLDLSVAVVAVRALGISRGIWRYCERLAGHDIALRGAATVRTHVYARLTGGPAGRLRKGAVLERIGTDIDELAETVVRSVIPAAVAAVLGIAATAVTALISIPAAAVMACALLVADVLAPALAARAASARETRGARARALHSETAVEILDHAPELRVGGLLPRQLEMARQRRREWTAAQDRAAAPAAWSAAAPTIAVGMASVGALAAAVELASHVAPMTLAILVLLPLAAFEASAALPAAAVGIARSRASAHHLQELAYDGQVTEPADVIPSPAADAALECSELRWHTGNSISGPLSFRLPAGARMAVTGASGIGKTSLLTTLAGLTRPVSGTIRIHNDALADLPAAELPGLIRFFAEDAHLFATTVRDNLLVARGDAPDGDLMDALSVVGLNPWLESLPQGLDTMMTAGAGSVSGGQRRRILLARALLSQVPVLLLDEPTEHLDGHDSDSILRKLLHANSSLLAGRTVVVATHHLPDSVTCLRIQLGDTVQV</sequence>
<evidence type="ECO:0000256" key="11">
    <source>
        <dbReference type="SAM" id="Phobius"/>
    </source>
</evidence>
<feature type="transmembrane region" description="Helical" evidence="11">
    <location>
        <begin position="161"/>
        <end position="183"/>
    </location>
</feature>
<dbReference type="GO" id="GO:0005886">
    <property type="term" value="C:plasma membrane"/>
    <property type="evidence" value="ECO:0007669"/>
    <property type="project" value="UniProtKB-SubCell"/>
</dbReference>
<evidence type="ECO:0000256" key="9">
    <source>
        <dbReference type="ARBA" id="ARBA00023136"/>
    </source>
</evidence>
<evidence type="ECO:0000313" key="14">
    <source>
        <dbReference type="EMBL" id="CPT47465.1"/>
    </source>
</evidence>
<comment type="subcellular location">
    <subcellularLocation>
        <location evidence="1">Cell inner membrane</location>
        <topology evidence="1">Multi-pass membrane protein</topology>
    </subcellularLocation>
</comment>
<dbReference type="NCBIfam" id="TIGR02868">
    <property type="entry name" value="CydC"/>
    <property type="match status" value="1"/>
</dbReference>
<protein>
    <submittedName>
        <fullName evidence="14">Probable ATP-binding protein ABC transporter CydC</fullName>
    </submittedName>
</protein>
<dbReference type="InterPro" id="IPR027417">
    <property type="entry name" value="P-loop_NTPase"/>
</dbReference>
<dbReference type="InterPro" id="IPR003593">
    <property type="entry name" value="AAA+_ATPase"/>
</dbReference>
<keyword evidence="9 11" id="KW-0472">Membrane</keyword>
<reference evidence="14 15" key="1">
    <citation type="submission" date="2015-03" db="EMBL/GenBank/DDBJ databases">
        <authorList>
            <consortium name="Pathogen Informatics"/>
            <person name="Murphy D."/>
        </authorList>
    </citation>
    <scope>NUCLEOTIDE SEQUENCE [LARGE SCALE GENOMIC DNA]</scope>
    <source>
        <strain evidence="14 15">PAP036</strain>
    </source>
</reference>
<keyword evidence="6 14" id="KW-0067">ATP-binding</keyword>
<keyword evidence="3" id="KW-1003">Cell membrane</keyword>
<dbReference type="GO" id="GO:0016887">
    <property type="term" value="F:ATP hydrolysis activity"/>
    <property type="evidence" value="ECO:0007669"/>
    <property type="project" value="InterPro"/>
</dbReference>
<evidence type="ECO:0000256" key="8">
    <source>
        <dbReference type="ARBA" id="ARBA00022989"/>
    </source>
</evidence>
<proteinExistence type="inferred from homology"/>
<dbReference type="Pfam" id="PF00005">
    <property type="entry name" value="ABC_tran"/>
    <property type="match status" value="1"/>
</dbReference>
<evidence type="ECO:0000259" key="12">
    <source>
        <dbReference type="PROSITE" id="PS50893"/>
    </source>
</evidence>